<reference evidence="2" key="1">
    <citation type="submission" date="2022-07" db="EMBL/GenBank/DDBJ databases">
        <title>Isolation, identification, and degradation of a PFOSA degrading strain from sewage treatment plant.</title>
        <authorList>
            <person name="Zhang L."/>
            <person name="Huo Y."/>
        </authorList>
    </citation>
    <scope>NUCLEOTIDE SEQUENCE</scope>
    <source>
        <strain evidence="2">C1</strain>
    </source>
</reference>
<dbReference type="InterPro" id="IPR003959">
    <property type="entry name" value="ATPase_AAA_core"/>
</dbReference>
<protein>
    <submittedName>
        <fullName evidence="2">AAA family ATPase</fullName>
    </submittedName>
</protein>
<organism evidence="2 3">
    <name type="scientific">Flavobacterium cerinum</name>
    <dbReference type="NCBI Taxonomy" id="2502784"/>
    <lineage>
        <taxon>Bacteria</taxon>
        <taxon>Pseudomonadati</taxon>
        <taxon>Bacteroidota</taxon>
        <taxon>Flavobacteriia</taxon>
        <taxon>Flavobacteriales</taxon>
        <taxon>Flavobacteriaceae</taxon>
        <taxon>Flavobacterium</taxon>
    </lineage>
</organism>
<gene>
    <name evidence="2" type="ORF">NOX80_13870</name>
</gene>
<feature type="domain" description="ATPase AAA-type core" evidence="1">
    <location>
        <begin position="546"/>
        <end position="653"/>
    </location>
</feature>
<dbReference type="InterPro" id="IPR027417">
    <property type="entry name" value="P-loop_NTPase"/>
</dbReference>
<dbReference type="PANTHER" id="PTHR32182:SF23">
    <property type="entry name" value="ATP BINDING PROTEIN"/>
    <property type="match status" value="1"/>
</dbReference>
<dbReference type="PANTHER" id="PTHR32182">
    <property type="entry name" value="DNA REPLICATION AND REPAIR PROTEIN RECF"/>
    <property type="match status" value="1"/>
</dbReference>
<dbReference type="SUPFAM" id="SSF52540">
    <property type="entry name" value="P-loop containing nucleoside triphosphate hydrolases"/>
    <property type="match status" value="1"/>
</dbReference>
<dbReference type="EMBL" id="CP101751">
    <property type="protein sequence ID" value="UUC44714.1"/>
    <property type="molecule type" value="Genomic_DNA"/>
</dbReference>
<dbReference type="Pfam" id="PF13304">
    <property type="entry name" value="AAA_21"/>
    <property type="match status" value="1"/>
</dbReference>
<keyword evidence="3" id="KW-1185">Reference proteome</keyword>
<evidence type="ECO:0000313" key="3">
    <source>
        <dbReference type="Proteomes" id="UP001059844"/>
    </source>
</evidence>
<dbReference type="Gene3D" id="3.40.50.300">
    <property type="entry name" value="P-loop containing nucleotide triphosphate hydrolases"/>
    <property type="match status" value="2"/>
</dbReference>
<evidence type="ECO:0000313" key="2">
    <source>
        <dbReference type="EMBL" id="UUC44714.1"/>
    </source>
</evidence>
<sequence length="776" mass="91379">MNGFRLLAIRPLTGTNKKFKKNLQDQIIYKFYQDFLFVDEHNVEISEINGNTATNTVSVIQPDTITPDIYSSDGIHFNVAAIVGPNGSGKSSLIDFYNLILYYLSCYHLGTMTSTSQQLFKDLRYLVHFVKEYYNEILPFLQDKQKAGTRFSILFRSLNENNLIPVAEKLISQLQIWNSDSLLDCKISDSTAKCYSVLWRYYVEAGKNYDIKINPESHNIDFLYKELNESFINQLQSLLTRYKTEVKFEIKIKEELNFQLFYQIDHEIYRIEKINHHVQIPKGNRFYTILLNYAHYSMNSDHLGDWIFKLLHKNDGYQTPIVINPYRRKGNIDINAEQELATDRLVYTIIEQYKTDSKASILGKYTFKKFILKRKSDIIYPFHETVTYKNKEAFLNFLANAPFPNRFQLKKDEHILSFCMGYLIKKMRSISNTYMKHFYEADDFSGKHYPFEITDTDEWQLNKTKEFLLVSNSHISRKFNQTYNFLLHYDVLVTHLNFLKSWNTQKEIHLSEQELREWIDFVEKRFNLQSKGTEELIRYLFPALFTIDIEFEKEKQRVKLSDLSSGEQQYIFNINTIIYHINNLKTIHPVNKSRIKKYNYVTIILDEVELYYHPEYQKKLIQDLLSEIKKNAATGSLKNFNILLATHSPFILSDIPNQNILRIEEGKPSSKQFEQTFGANIHDLLANDFFLNGFMGEFAKNCILKLIEKINKLKDNQLDNGKYEHLLAQINLIGEPVIKNSVLSLLESKFADFLVLKKRQIELKRELAVINAKLKN</sequence>
<proteinExistence type="predicted"/>
<dbReference type="Proteomes" id="UP001059844">
    <property type="component" value="Chromosome"/>
</dbReference>
<accession>A0ABY5IPZ0</accession>
<dbReference type="RefSeq" id="WP_256550395.1">
    <property type="nucleotide sequence ID" value="NZ_CP101751.1"/>
</dbReference>
<name>A0ABY5IPZ0_9FLAO</name>
<evidence type="ECO:0000259" key="1">
    <source>
        <dbReference type="Pfam" id="PF13304"/>
    </source>
</evidence>